<proteinExistence type="inferred from homology"/>
<evidence type="ECO:0000313" key="7">
    <source>
        <dbReference type="EMBL" id="RYQ83477.1"/>
    </source>
</evidence>
<dbReference type="AlphaFoldDB" id="A0A444X1B7"/>
<evidence type="ECO:0000256" key="4">
    <source>
        <dbReference type="ARBA" id="ARBA00023034"/>
    </source>
</evidence>
<keyword evidence="8" id="KW-1185">Reference proteome</keyword>
<dbReference type="Gene3D" id="3.40.525.10">
    <property type="entry name" value="CRAL-TRIO lipid binding domain"/>
    <property type="match status" value="1"/>
</dbReference>
<evidence type="ECO:0000313" key="8">
    <source>
        <dbReference type="Proteomes" id="UP000289738"/>
    </source>
</evidence>
<dbReference type="Pfam" id="PF00650">
    <property type="entry name" value="CRAL_TRIO"/>
    <property type="match status" value="1"/>
</dbReference>
<evidence type="ECO:0000256" key="1">
    <source>
        <dbReference type="ARBA" id="ARBA00004202"/>
    </source>
</evidence>
<dbReference type="GO" id="GO:0005886">
    <property type="term" value="C:plasma membrane"/>
    <property type="evidence" value="ECO:0007669"/>
    <property type="project" value="UniProtKB-SubCell"/>
</dbReference>
<comment type="caution">
    <text evidence="7">The sequence shown here is derived from an EMBL/GenBank/DDBJ whole genome shotgun (WGS) entry which is preliminary data.</text>
</comment>
<reference evidence="7 8" key="1">
    <citation type="submission" date="2019-01" db="EMBL/GenBank/DDBJ databases">
        <title>Sequencing of cultivated peanut Arachis hypogaea provides insights into genome evolution and oil improvement.</title>
        <authorList>
            <person name="Chen X."/>
        </authorList>
    </citation>
    <scope>NUCLEOTIDE SEQUENCE [LARGE SCALE GENOMIC DNA]</scope>
    <source>
        <strain evidence="8">cv. Fuhuasheng</strain>
        <tissue evidence="7">Leaves</tissue>
    </source>
</reference>
<dbReference type="InterPro" id="IPR051026">
    <property type="entry name" value="PI/PC_transfer"/>
</dbReference>
<evidence type="ECO:0000256" key="3">
    <source>
        <dbReference type="ARBA" id="ARBA00022927"/>
    </source>
</evidence>
<keyword evidence="3" id="KW-0813">Transport</keyword>
<comment type="similarity">
    <text evidence="5">Belongs to the SFH family.</text>
</comment>
<dbReference type="GO" id="GO:0000139">
    <property type="term" value="C:Golgi membrane"/>
    <property type="evidence" value="ECO:0007669"/>
    <property type="project" value="UniProtKB-SubCell"/>
</dbReference>
<dbReference type="EMBL" id="SDMP01000020">
    <property type="protein sequence ID" value="RYQ83477.1"/>
    <property type="molecule type" value="Genomic_DNA"/>
</dbReference>
<sequence>MSPPPLPLPPPPFMSLPLLPLLSPSLRFFHWFCFCSSCLKHSERGFGADAVALAEEIWKASEHEFLEASIEAAFKAIRSRGIDSHVIPSHCGENFFLIFSCLVRDLNFLTHFRSEFVQTISVFVREITKPAMYLFMEIQKIDNSYYPETLHKPFIINDGSGFKMLWKAVKTFLDVCTVAKVQFYFWHANYVIVTVIDGGNGLALVTMVV</sequence>
<accession>A0A444X1B7</accession>
<dbReference type="SUPFAM" id="SSF52087">
    <property type="entry name" value="CRAL/TRIO domain"/>
    <property type="match status" value="1"/>
</dbReference>
<dbReference type="PANTHER" id="PTHR45657:SF50">
    <property type="entry name" value="PHOSPHATIDYLINOSITOL_PHOSPHATIDYLCHOLINE TRANSFER PROTEIN SFH11"/>
    <property type="match status" value="1"/>
</dbReference>
<keyword evidence="3" id="KW-0653">Protein transport</keyword>
<evidence type="ECO:0000256" key="5">
    <source>
        <dbReference type="ARBA" id="ARBA00038020"/>
    </source>
</evidence>
<organism evidence="7 8">
    <name type="scientific">Arachis hypogaea</name>
    <name type="common">Peanut</name>
    <dbReference type="NCBI Taxonomy" id="3818"/>
    <lineage>
        <taxon>Eukaryota</taxon>
        <taxon>Viridiplantae</taxon>
        <taxon>Streptophyta</taxon>
        <taxon>Embryophyta</taxon>
        <taxon>Tracheophyta</taxon>
        <taxon>Spermatophyta</taxon>
        <taxon>Magnoliopsida</taxon>
        <taxon>eudicotyledons</taxon>
        <taxon>Gunneridae</taxon>
        <taxon>Pentapetalae</taxon>
        <taxon>rosids</taxon>
        <taxon>fabids</taxon>
        <taxon>Fabales</taxon>
        <taxon>Fabaceae</taxon>
        <taxon>Papilionoideae</taxon>
        <taxon>50 kb inversion clade</taxon>
        <taxon>dalbergioids sensu lato</taxon>
        <taxon>Dalbergieae</taxon>
        <taxon>Pterocarpus clade</taxon>
        <taxon>Arachis</taxon>
    </lineage>
</organism>
<dbReference type="InterPro" id="IPR036865">
    <property type="entry name" value="CRAL-TRIO_dom_sf"/>
</dbReference>
<evidence type="ECO:0000256" key="2">
    <source>
        <dbReference type="ARBA" id="ARBA00004395"/>
    </source>
</evidence>
<name>A0A444X1B7_ARAHY</name>
<feature type="domain" description="CRAL-TRIO" evidence="6">
    <location>
        <begin position="130"/>
        <end position="184"/>
    </location>
</feature>
<gene>
    <name evidence="7" type="ORF">Ahy_B10g102162</name>
</gene>
<dbReference type="PANTHER" id="PTHR45657">
    <property type="entry name" value="CRAL-TRIO DOMAIN-CONTAINING PROTEIN YKL091C-RELATED"/>
    <property type="match status" value="1"/>
</dbReference>
<dbReference type="InterPro" id="IPR001251">
    <property type="entry name" value="CRAL-TRIO_dom"/>
</dbReference>
<protein>
    <recommendedName>
        <fullName evidence="6">CRAL-TRIO domain-containing protein</fullName>
    </recommendedName>
</protein>
<dbReference type="GO" id="GO:0015031">
    <property type="term" value="P:protein transport"/>
    <property type="evidence" value="ECO:0007669"/>
    <property type="project" value="UniProtKB-KW"/>
</dbReference>
<comment type="subcellular location">
    <subcellularLocation>
        <location evidence="1">Cell membrane</location>
        <topology evidence="1">Peripheral membrane protein</topology>
    </subcellularLocation>
    <subcellularLocation>
        <location evidence="2">Golgi apparatus membrane</location>
        <topology evidence="2">Peripheral membrane protein</topology>
    </subcellularLocation>
</comment>
<dbReference type="Proteomes" id="UP000289738">
    <property type="component" value="Chromosome B10"/>
</dbReference>
<evidence type="ECO:0000259" key="6">
    <source>
        <dbReference type="Pfam" id="PF00650"/>
    </source>
</evidence>
<keyword evidence="4" id="KW-0333">Golgi apparatus</keyword>